<evidence type="ECO:0000259" key="9">
    <source>
        <dbReference type="Pfam" id="PF02426"/>
    </source>
</evidence>
<dbReference type="GeneID" id="93241267"/>
<gene>
    <name evidence="10" type="ORF">AS25_07970</name>
</gene>
<dbReference type="eggNOG" id="COG4829">
    <property type="taxonomic scope" value="Bacteria"/>
</dbReference>
<evidence type="ECO:0000256" key="6">
    <source>
        <dbReference type="ARBA" id="ARBA00022797"/>
    </source>
</evidence>
<comment type="catalytic activity">
    <reaction evidence="1">
        <text>(S)-muconolactone = (4,5-dihydro-5-oxofuran-2-yl)-acetate</text>
        <dbReference type="Rhea" id="RHEA:12348"/>
        <dbReference type="ChEBI" id="CHEBI:58425"/>
        <dbReference type="ChEBI" id="CHEBI:58736"/>
        <dbReference type="EC" id="5.3.3.4"/>
    </reaction>
</comment>
<sequence>MLFLARMDVVFPESMTDETKADYQHREKAYSGELQRTGVLKGIWRVVGEYANYSIYDVEDNDELQTVLSGFPMFAYMNVKVTPLAKHPNATTDDFFDGNTIQE</sequence>
<comment type="caution">
    <text evidence="10">The sequence shown here is derived from an EMBL/GenBank/DDBJ whole genome shotgun (WGS) entry which is preliminary data.</text>
</comment>
<dbReference type="Proteomes" id="UP000030664">
    <property type="component" value="Unassembled WGS sequence"/>
</dbReference>
<protein>
    <recommendedName>
        <fullName evidence="5 8">Muconolactone Delta-isomerase</fullName>
        <ecNumber evidence="5 8">5.3.3.4</ecNumber>
    </recommendedName>
</protein>
<keyword evidence="6" id="KW-0058">Aromatic hydrocarbons catabolism</keyword>
<dbReference type="EC" id="5.3.3.4" evidence="5 8"/>
<dbReference type="STRING" id="223184.AS25_07970"/>
<comment type="pathway">
    <text evidence="2">Aromatic compound metabolism; beta-ketoadipate pathway; 5-oxo-4,5-dihydro-2-furylacetate from catechol: step 3/3.</text>
</comment>
<evidence type="ECO:0000256" key="2">
    <source>
        <dbReference type="ARBA" id="ARBA00005193"/>
    </source>
</evidence>
<dbReference type="Pfam" id="PF02426">
    <property type="entry name" value="MIase"/>
    <property type="match status" value="1"/>
</dbReference>
<dbReference type="InterPro" id="IPR003464">
    <property type="entry name" value="Muconolactone_d_Isoase"/>
</dbReference>
<dbReference type="PIRSF" id="PIRSF001486">
    <property type="entry name" value="CatC"/>
    <property type="match status" value="1"/>
</dbReference>
<dbReference type="GO" id="GO:0016159">
    <property type="term" value="F:muconolactone delta-isomerase activity"/>
    <property type="evidence" value="ECO:0007669"/>
    <property type="project" value="UniProtKB-UniRule"/>
</dbReference>
<evidence type="ECO:0000256" key="7">
    <source>
        <dbReference type="ARBA" id="ARBA00023235"/>
    </source>
</evidence>
<proteinExistence type="inferred from homology"/>
<keyword evidence="7 10" id="KW-0413">Isomerase</keyword>
<evidence type="ECO:0000313" key="11">
    <source>
        <dbReference type="Proteomes" id="UP000030664"/>
    </source>
</evidence>
<evidence type="ECO:0000313" key="10">
    <source>
        <dbReference type="EMBL" id="KHE74303.1"/>
    </source>
</evidence>
<comment type="subunit">
    <text evidence="4">Homodecamer.</text>
</comment>
<dbReference type="InterPro" id="IPR026029">
    <property type="entry name" value="MLI_dom"/>
</dbReference>
<reference evidence="10 11" key="1">
    <citation type="submission" date="2014-09" db="EMBL/GenBank/DDBJ databases">
        <title>High-quality draft genome sequence of Kocuria marina SO9-6, an actinobacterium isolated from a copper mine.</title>
        <authorList>
            <person name="Castro D.B."/>
            <person name="Pereira L.B."/>
            <person name="Silva M.V."/>
            <person name="Silva B.P."/>
            <person name="Zanardi B.R."/>
            <person name="Carlos C."/>
            <person name="Belgini D.R."/>
            <person name="Limache E.G."/>
            <person name="Lacerda G.V."/>
            <person name="Nery M.B."/>
            <person name="Gomes M.B."/>
            <person name="Souza S."/>
            <person name="Silva T.M."/>
            <person name="Rodrigues V.D."/>
            <person name="Paulino L.C."/>
            <person name="Vicentini R."/>
            <person name="Ferraz L.F."/>
            <person name="Ottoboni L.M."/>
        </authorList>
    </citation>
    <scope>NUCLEOTIDE SEQUENCE [LARGE SCALE GENOMIC DNA]</scope>
    <source>
        <strain evidence="10 11">SO9-6</strain>
    </source>
</reference>
<comment type="similarity">
    <text evidence="3">Belongs to the muconolactone Delta-isomerase family.</text>
</comment>
<dbReference type="NCBIfam" id="TIGR03221">
    <property type="entry name" value="muco_delta"/>
    <property type="match status" value="1"/>
</dbReference>
<evidence type="ECO:0000256" key="1">
    <source>
        <dbReference type="ARBA" id="ARBA00001739"/>
    </source>
</evidence>
<dbReference type="Gene3D" id="3.30.70.1060">
    <property type="entry name" value="Dimeric alpha+beta barrel"/>
    <property type="match status" value="1"/>
</dbReference>
<dbReference type="AlphaFoldDB" id="A0A0B0DA68"/>
<dbReference type="RefSeq" id="WP_035964097.1">
    <property type="nucleotide sequence ID" value="NZ_BMZV01000001.1"/>
</dbReference>
<dbReference type="InterPro" id="IPR011008">
    <property type="entry name" value="Dimeric_a/b-barrel"/>
</dbReference>
<evidence type="ECO:0000256" key="3">
    <source>
        <dbReference type="ARBA" id="ARBA00010882"/>
    </source>
</evidence>
<dbReference type="GO" id="GO:0042952">
    <property type="term" value="P:beta-ketoadipate pathway"/>
    <property type="evidence" value="ECO:0007669"/>
    <property type="project" value="UniProtKB-UniRule"/>
</dbReference>
<evidence type="ECO:0000256" key="5">
    <source>
        <dbReference type="ARBA" id="ARBA00012070"/>
    </source>
</evidence>
<dbReference type="SUPFAM" id="SSF54909">
    <property type="entry name" value="Dimeric alpha+beta barrel"/>
    <property type="match status" value="1"/>
</dbReference>
<evidence type="ECO:0000256" key="4">
    <source>
        <dbReference type="ARBA" id="ARBA00011365"/>
    </source>
</evidence>
<name>A0A0B0DA68_9MICC</name>
<feature type="domain" description="Muconolactone isomerase" evidence="9">
    <location>
        <begin position="1"/>
        <end position="89"/>
    </location>
</feature>
<evidence type="ECO:0000256" key="8">
    <source>
        <dbReference type="NCBIfam" id="TIGR03221"/>
    </source>
</evidence>
<dbReference type="EMBL" id="JROM01000022">
    <property type="protein sequence ID" value="KHE74303.1"/>
    <property type="molecule type" value="Genomic_DNA"/>
</dbReference>
<accession>A0A0B0DA68</accession>
<organism evidence="10 11">
    <name type="scientific">Kocuria marina</name>
    <dbReference type="NCBI Taxonomy" id="223184"/>
    <lineage>
        <taxon>Bacteria</taxon>
        <taxon>Bacillati</taxon>
        <taxon>Actinomycetota</taxon>
        <taxon>Actinomycetes</taxon>
        <taxon>Micrococcales</taxon>
        <taxon>Micrococcaceae</taxon>
        <taxon>Kocuria</taxon>
    </lineage>
</organism>
<dbReference type="UniPathway" id="UPA00157">
    <property type="reaction ID" value="UER00260"/>
</dbReference>